<gene>
    <name evidence="1" type="ORF">SAMN05216205_1195</name>
</gene>
<organism evidence="1 2">
    <name type="scientific">Pseudomonas mohnii</name>
    <dbReference type="NCBI Taxonomy" id="395600"/>
    <lineage>
        <taxon>Bacteria</taxon>
        <taxon>Pseudomonadati</taxon>
        <taxon>Pseudomonadota</taxon>
        <taxon>Gammaproteobacteria</taxon>
        <taxon>Pseudomonadales</taxon>
        <taxon>Pseudomonadaceae</taxon>
        <taxon>Pseudomonas</taxon>
    </lineage>
</organism>
<reference evidence="1 2" key="1">
    <citation type="submission" date="2016-10" db="EMBL/GenBank/DDBJ databases">
        <authorList>
            <person name="Varghese N."/>
            <person name="Submissions S."/>
        </authorList>
    </citation>
    <scope>NUCLEOTIDE SEQUENCE [LARGE SCALE GENOMIC DNA]</scope>
    <source>
        <strain evidence="1 2">DSM 18327</strain>
    </source>
</reference>
<evidence type="ECO:0000313" key="1">
    <source>
        <dbReference type="EMBL" id="SEB99833.1"/>
    </source>
</evidence>
<proteinExistence type="predicted"/>
<protein>
    <submittedName>
        <fullName evidence="1">Uncharacterized protein</fullName>
    </submittedName>
</protein>
<comment type="caution">
    <text evidence="1">The sequence shown here is derived from an EMBL/GenBank/DDBJ whole genome shotgun (WGS) entry which is preliminary data.</text>
</comment>
<sequence>MSQALIKRAFEAALEVYANDKALPVAYPGQAFERPSGMYLSCHAIPALTDSLTLEGDHRLYSGTFQINVIFPAGDGTGDGDEIAQELADHFPLNARFGAVGVQVMTPMSIVAPIITDGLISIPASFSYRLDTN</sequence>
<dbReference type="RefSeq" id="WP_090463427.1">
    <property type="nucleotide sequence ID" value="NZ_FNRV01000001.1"/>
</dbReference>
<dbReference type="Gene3D" id="3.30.2000.20">
    <property type="match status" value="1"/>
</dbReference>
<evidence type="ECO:0000313" key="2">
    <source>
        <dbReference type="Proteomes" id="UP000199665"/>
    </source>
</evidence>
<accession>A0ABY0XRR6</accession>
<dbReference type="InterPro" id="IPR025395">
    <property type="entry name" value="Phage_tail_terminator-like"/>
</dbReference>
<dbReference type="Pfam" id="PF13554">
    <property type="entry name" value="Phage_tail_terminator_5"/>
    <property type="match status" value="1"/>
</dbReference>
<keyword evidence="2" id="KW-1185">Reference proteome</keyword>
<dbReference type="EMBL" id="FNRV01000001">
    <property type="protein sequence ID" value="SEB99833.1"/>
    <property type="molecule type" value="Genomic_DNA"/>
</dbReference>
<name>A0ABY0XRR6_9PSED</name>
<dbReference type="Proteomes" id="UP000199665">
    <property type="component" value="Unassembled WGS sequence"/>
</dbReference>